<feature type="compositionally biased region" description="Gly residues" evidence="1">
    <location>
        <begin position="34"/>
        <end position="44"/>
    </location>
</feature>
<dbReference type="PROSITE" id="PS51257">
    <property type="entry name" value="PROKAR_LIPOPROTEIN"/>
    <property type="match status" value="1"/>
</dbReference>
<dbReference type="Proteomes" id="UP000253410">
    <property type="component" value="Unassembled WGS sequence"/>
</dbReference>
<evidence type="ECO:0000313" key="2">
    <source>
        <dbReference type="EMBL" id="RBL88132.1"/>
    </source>
</evidence>
<accession>A0A365XP70</accession>
<dbReference type="EMBL" id="QFFJ01000003">
    <property type="protein sequence ID" value="RBL88132.1"/>
    <property type="molecule type" value="Genomic_DNA"/>
</dbReference>
<name>A0A365XP70_9BACT</name>
<comment type="caution">
    <text evidence="2">The sequence shown here is derived from an EMBL/GenBank/DDBJ whole genome shotgun (WGS) entry which is preliminary data.</text>
</comment>
<feature type="region of interest" description="Disordered" evidence="1">
    <location>
        <begin position="27"/>
        <end position="51"/>
    </location>
</feature>
<evidence type="ECO:0000313" key="3">
    <source>
        <dbReference type="Proteomes" id="UP000253410"/>
    </source>
</evidence>
<sequence length="244" mass="26855">MFKKVIPVIGLIALGIVACSKSDSSNPTSVVPGNGSGNGPGNNPGSGNANTPYGSIAGDTIALTIKGDSSYFPYTTGMKLSYQIKEIWYPYKTTDFTIQRVRDIVTDTARYVILQDNSSGKDSLLYYQFKQGTYLQFENATSVPKNTSRIWKWIDDKVDSWTEEKVENGVTTTISRKITGRKETVRVGNKVFQNVLRVEVERRSRSDASQGISTWVSYYAPGIGLIQEAALNDTIKLTAISLPK</sequence>
<gene>
    <name evidence="2" type="ORF">DF182_31930</name>
</gene>
<keyword evidence="3" id="KW-1185">Reference proteome</keyword>
<dbReference type="RefSeq" id="WP_113619959.1">
    <property type="nucleotide sequence ID" value="NZ_QFFJ01000003.1"/>
</dbReference>
<dbReference type="Gene3D" id="2.40.360.20">
    <property type="match status" value="1"/>
</dbReference>
<protein>
    <recommendedName>
        <fullName evidence="4">DUF3108 domain-containing protein</fullName>
    </recommendedName>
</protein>
<reference evidence="2 3" key="1">
    <citation type="submission" date="2018-05" db="EMBL/GenBank/DDBJ databases">
        <title>Chitinophaga sp. K3CV102501T nov., isolated from isolated from a monsoon evergreen broad-leaved forest soil.</title>
        <authorList>
            <person name="Lv Y."/>
        </authorList>
    </citation>
    <scope>NUCLEOTIDE SEQUENCE [LARGE SCALE GENOMIC DNA]</scope>
    <source>
        <strain evidence="2 3">GDMCC 1.1325</strain>
    </source>
</reference>
<evidence type="ECO:0008006" key="4">
    <source>
        <dbReference type="Google" id="ProtNLM"/>
    </source>
</evidence>
<proteinExistence type="predicted"/>
<dbReference type="AlphaFoldDB" id="A0A365XP70"/>
<organism evidence="2 3">
    <name type="scientific">Chitinophaga flava</name>
    <dbReference type="NCBI Taxonomy" id="2259036"/>
    <lineage>
        <taxon>Bacteria</taxon>
        <taxon>Pseudomonadati</taxon>
        <taxon>Bacteroidota</taxon>
        <taxon>Chitinophagia</taxon>
        <taxon>Chitinophagales</taxon>
        <taxon>Chitinophagaceae</taxon>
        <taxon>Chitinophaga</taxon>
    </lineage>
</organism>
<evidence type="ECO:0000256" key="1">
    <source>
        <dbReference type="SAM" id="MobiDB-lite"/>
    </source>
</evidence>